<evidence type="ECO:0000256" key="1">
    <source>
        <dbReference type="ARBA" id="ARBA00004123"/>
    </source>
</evidence>
<dbReference type="PROSITE" id="PS51640">
    <property type="entry name" value="MRG"/>
    <property type="match status" value="1"/>
</dbReference>
<dbReference type="Gene3D" id="2.30.30.140">
    <property type="match status" value="1"/>
</dbReference>
<dbReference type="EMBL" id="SWFS01000307">
    <property type="protein sequence ID" value="KAA8910568.1"/>
    <property type="molecule type" value="Genomic_DNA"/>
</dbReference>
<evidence type="ECO:0000256" key="7">
    <source>
        <dbReference type="ARBA" id="ARBA00023015"/>
    </source>
</evidence>
<dbReference type="InterPro" id="IPR026541">
    <property type="entry name" value="MRG_dom"/>
</dbReference>
<keyword evidence="5" id="KW-0227">DNA damage</keyword>
<dbReference type="InterPro" id="IPR038217">
    <property type="entry name" value="MRG_C_sf"/>
</dbReference>
<dbReference type="PANTHER" id="PTHR10880:SF15">
    <property type="entry name" value="MSL COMPLEX SUBUNIT 3"/>
    <property type="match status" value="1"/>
</dbReference>
<evidence type="ECO:0000256" key="4">
    <source>
        <dbReference type="ARBA" id="ARBA00018505"/>
    </source>
</evidence>
<dbReference type="Pfam" id="PF05712">
    <property type="entry name" value="MRG"/>
    <property type="match status" value="1"/>
</dbReference>
<comment type="subunit">
    <text evidence="3">Component of the NuA4 histone acetyltransferase complex.</text>
</comment>
<keyword evidence="17" id="KW-1185">Reference proteome</keyword>
<feature type="compositionally biased region" description="Low complexity" evidence="13">
    <location>
        <begin position="171"/>
        <end position="191"/>
    </location>
</feature>
<evidence type="ECO:0000259" key="15">
    <source>
        <dbReference type="Pfam" id="PF22732"/>
    </source>
</evidence>
<feature type="region of interest" description="Disordered" evidence="13">
    <location>
        <begin position="106"/>
        <end position="192"/>
    </location>
</feature>
<reference evidence="16" key="1">
    <citation type="journal article" date="2019" name="G3 (Bethesda)">
        <title>Genome Assemblies of Two Rare Opportunistic Yeast Pathogens: Diutina rugosa (syn. Candida rugosa) and Trichomonascus ciferrii (syn. Candida ciferrii).</title>
        <authorList>
            <person name="Mixao V."/>
            <person name="Saus E."/>
            <person name="Hansen A.P."/>
            <person name="Lass-Florl C."/>
            <person name="Gabaldon T."/>
        </authorList>
    </citation>
    <scope>NUCLEOTIDE SEQUENCE</scope>
    <source>
        <strain evidence="16">CBS 4856</strain>
    </source>
</reference>
<feature type="domain" description="MRG" evidence="14">
    <location>
        <begin position="194"/>
        <end position="363"/>
    </location>
</feature>
<keyword evidence="7" id="KW-0805">Transcription regulation</keyword>
<evidence type="ECO:0000259" key="14">
    <source>
        <dbReference type="Pfam" id="PF05712"/>
    </source>
</evidence>
<accession>A0A642V217</accession>
<evidence type="ECO:0000256" key="5">
    <source>
        <dbReference type="ARBA" id="ARBA00022763"/>
    </source>
</evidence>
<evidence type="ECO:0000256" key="13">
    <source>
        <dbReference type="SAM" id="MobiDB-lite"/>
    </source>
</evidence>
<keyword evidence="6" id="KW-0156">Chromatin regulator</keyword>
<dbReference type="PANTHER" id="PTHR10880">
    <property type="entry name" value="MORTALITY FACTOR 4-LIKE PROTEIN"/>
    <property type="match status" value="1"/>
</dbReference>
<dbReference type="Proteomes" id="UP000761534">
    <property type="component" value="Unassembled WGS sequence"/>
</dbReference>
<evidence type="ECO:0000313" key="16">
    <source>
        <dbReference type="EMBL" id="KAA8910568.1"/>
    </source>
</evidence>
<evidence type="ECO:0000256" key="8">
    <source>
        <dbReference type="ARBA" id="ARBA00023163"/>
    </source>
</evidence>
<evidence type="ECO:0000256" key="6">
    <source>
        <dbReference type="ARBA" id="ARBA00022853"/>
    </source>
</evidence>
<keyword evidence="10" id="KW-0539">Nucleus</keyword>
<evidence type="ECO:0000256" key="11">
    <source>
        <dbReference type="ARBA" id="ARBA00057322"/>
    </source>
</evidence>
<proteinExistence type="inferred from homology"/>
<sequence>MSTSTTPYTVGGRCLAYHGPLLYEAKVVKIYDPTVKKAWAKAQASEVANGGSSTKEVSAKDVPAELEDENAYFVHYKGWKSTWDEWVDDSRVLMWNEENIRTQKQLKQKALEAMNRSRNAKTPGGPGSGDVPQPRQSATTTSTPTGTKRKQDKARRDSSTPQHPRKRRHTGNSGAASSTTNSATANTTGGNDMDIEREADFIKRPEISLVVPDVLKAQLVDDWEYVTKEHQLVPVPRSPNVVDILKMYREYAGPKKRQGSADADIFDEVISGLKLYFDRSLGNILLYRFERQQYLEIRKSQSDKSMSEIYGAEHLLRLFVSLPGLIAQTNMDEQGITHLKEHLEDLLRFLVKKQSELFLKEYQHTSPVYESMAKGY</sequence>
<feature type="domain" description="MSL3 chromodomain-like" evidence="15">
    <location>
        <begin position="67"/>
        <end position="107"/>
    </location>
</feature>
<dbReference type="GO" id="GO:0035267">
    <property type="term" value="C:NuA4 histone acetyltransferase complex"/>
    <property type="evidence" value="ECO:0007669"/>
    <property type="project" value="TreeGrafter"/>
</dbReference>
<comment type="similarity">
    <text evidence="2">Belongs to the MRG family.</text>
</comment>
<dbReference type="Gene3D" id="1.10.274.30">
    <property type="entry name" value="MRG domain"/>
    <property type="match status" value="1"/>
</dbReference>
<dbReference type="GO" id="GO:0006325">
    <property type="term" value="P:chromatin organization"/>
    <property type="evidence" value="ECO:0007669"/>
    <property type="project" value="UniProtKB-KW"/>
</dbReference>
<evidence type="ECO:0000256" key="10">
    <source>
        <dbReference type="ARBA" id="ARBA00023242"/>
    </source>
</evidence>
<dbReference type="SUPFAM" id="SSF54160">
    <property type="entry name" value="Chromo domain-like"/>
    <property type="match status" value="1"/>
</dbReference>
<evidence type="ECO:0000256" key="12">
    <source>
        <dbReference type="ARBA" id="ARBA00072864"/>
    </source>
</evidence>
<evidence type="ECO:0000256" key="3">
    <source>
        <dbReference type="ARBA" id="ARBA00011353"/>
    </source>
</evidence>
<evidence type="ECO:0000256" key="9">
    <source>
        <dbReference type="ARBA" id="ARBA00023204"/>
    </source>
</evidence>
<keyword evidence="8" id="KW-0804">Transcription</keyword>
<comment type="function">
    <text evidence="11">Involved in deacetylation of histones, chromatin assembly and chromosome segregation. May act as a transcriptional oscillator, directing histone deacetylases to specific chromosomal domains. Component of the NuA4 histone acetyltransferase complex which is involved in transcriptional activation of selected genes principally by acetylation of nucleosomal histone H4 and H2A. The NuA4 complex is also involved in DNA repair.</text>
</comment>
<dbReference type="InterPro" id="IPR008676">
    <property type="entry name" value="MRG"/>
</dbReference>
<dbReference type="GO" id="GO:0032221">
    <property type="term" value="C:Rpd3S complex"/>
    <property type="evidence" value="ECO:0007669"/>
    <property type="project" value="TreeGrafter"/>
</dbReference>
<dbReference type="FunFam" id="1.10.274.30:FF:000004">
    <property type="entry name" value="Putative Chromatin modification-related protein eaf3"/>
    <property type="match status" value="1"/>
</dbReference>
<dbReference type="VEuPathDB" id="FungiDB:TRICI_004092"/>
<dbReference type="OrthoDB" id="124855at2759"/>
<dbReference type="InterPro" id="IPR016197">
    <property type="entry name" value="Chromo-like_dom_sf"/>
</dbReference>
<gene>
    <name evidence="16" type="ORF">TRICI_004092</name>
</gene>
<name>A0A642V217_9ASCO</name>
<organism evidence="16 17">
    <name type="scientific">Trichomonascus ciferrii</name>
    <dbReference type="NCBI Taxonomy" id="44093"/>
    <lineage>
        <taxon>Eukaryota</taxon>
        <taxon>Fungi</taxon>
        <taxon>Dikarya</taxon>
        <taxon>Ascomycota</taxon>
        <taxon>Saccharomycotina</taxon>
        <taxon>Dipodascomycetes</taxon>
        <taxon>Dipodascales</taxon>
        <taxon>Trichomonascaceae</taxon>
        <taxon>Trichomonascus</taxon>
        <taxon>Trichomonascus ciferrii complex</taxon>
    </lineage>
</organism>
<dbReference type="Pfam" id="PF22732">
    <property type="entry name" value="MSL3_chromo-like"/>
    <property type="match status" value="1"/>
</dbReference>
<dbReference type="PIRSF" id="PIRSF038133">
    <property type="entry name" value="HAT_Nua4_EAF3/MRG15"/>
    <property type="match status" value="1"/>
</dbReference>
<evidence type="ECO:0000313" key="17">
    <source>
        <dbReference type="Proteomes" id="UP000761534"/>
    </source>
</evidence>
<comment type="subcellular location">
    <subcellularLocation>
        <location evidence="1">Nucleus</location>
    </subcellularLocation>
</comment>
<dbReference type="GO" id="GO:0006281">
    <property type="term" value="P:DNA repair"/>
    <property type="evidence" value="ECO:0007669"/>
    <property type="project" value="UniProtKB-KW"/>
</dbReference>
<protein>
    <recommendedName>
        <fullName evidence="4">Chromatin modification-related protein EAF3</fullName>
    </recommendedName>
    <alternativeName>
        <fullName evidence="12">Chromatin modification-related protein eaf3</fullName>
    </alternativeName>
</protein>
<dbReference type="AlphaFoldDB" id="A0A642V217"/>
<dbReference type="GO" id="GO:0006355">
    <property type="term" value="P:regulation of DNA-templated transcription"/>
    <property type="evidence" value="ECO:0007669"/>
    <property type="project" value="InterPro"/>
</dbReference>
<keyword evidence="9" id="KW-0234">DNA repair</keyword>
<evidence type="ECO:0000256" key="2">
    <source>
        <dbReference type="ARBA" id="ARBA00009093"/>
    </source>
</evidence>
<dbReference type="InterPro" id="IPR053820">
    <property type="entry name" value="MSL3_chromo-like"/>
</dbReference>
<comment type="caution">
    <text evidence="16">The sequence shown here is derived from an EMBL/GenBank/DDBJ whole genome shotgun (WGS) entry which is preliminary data.</text>
</comment>